<name>A0ABQ4XX57_9ASTR</name>
<keyword evidence="2" id="KW-1185">Reference proteome</keyword>
<organism evidence="1 2">
    <name type="scientific">Tanacetum coccineum</name>
    <dbReference type="NCBI Taxonomy" id="301880"/>
    <lineage>
        <taxon>Eukaryota</taxon>
        <taxon>Viridiplantae</taxon>
        <taxon>Streptophyta</taxon>
        <taxon>Embryophyta</taxon>
        <taxon>Tracheophyta</taxon>
        <taxon>Spermatophyta</taxon>
        <taxon>Magnoliopsida</taxon>
        <taxon>eudicotyledons</taxon>
        <taxon>Gunneridae</taxon>
        <taxon>Pentapetalae</taxon>
        <taxon>asterids</taxon>
        <taxon>campanulids</taxon>
        <taxon>Asterales</taxon>
        <taxon>Asteraceae</taxon>
        <taxon>Asteroideae</taxon>
        <taxon>Anthemideae</taxon>
        <taxon>Anthemidinae</taxon>
        <taxon>Tanacetum</taxon>
    </lineage>
</organism>
<reference evidence="1" key="1">
    <citation type="journal article" date="2022" name="Int. J. Mol. Sci.">
        <title>Draft Genome of Tanacetum Coccineum: Genomic Comparison of Closely Related Tanacetum-Family Plants.</title>
        <authorList>
            <person name="Yamashiro T."/>
            <person name="Shiraishi A."/>
            <person name="Nakayama K."/>
            <person name="Satake H."/>
        </authorList>
    </citation>
    <scope>NUCLEOTIDE SEQUENCE</scope>
</reference>
<dbReference type="Proteomes" id="UP001151760">
    <property type="component" value="Unassembled WGS sequence"/>
</dbReference>
<accession>A0ABQ4XX57</accession>
<dbReference type="EMBL" id="BQNB010009858">
    <property type="protein sequence ID" value="GJS69372.1"/>
    <property type="molecule type" value="Genomic_DNA"/>
</dbReference>
<proteinExistence type="predicted"/>
<evidence type="ECO:0000313" key="1">
    <source>
        <dbReference type="EMBL" id="GJS69372.1"/>
    </source>
</evidence>
<reference evidence="1" key="2">
    <citation type="submission" date="2022-01" db="EMBL/GenBank/DDBJ databases">
        <authorList>
            <person name="Yamashiro T."/>
            <person name="Shiraishi A."/>
            <person name="Satake H."/>
            <person name="Nakayama K."/>
        </authorList>
    </citation>
    <scope>NUCLEOTIDE SEQUENCE</scope>
</reference>
<protein>
    <submittedName>
        <fullName evidence="1">Uncharacterized protein</fullName>
    </submittedName>
</protein>
<evidence type="ECO:0000313" key="2">
    <source>
        <dbReference type="Proteomes" id="UP001151760"/>
    </source>
</evidence>
<comment type="caution">
    <text evidence="1">The sequence shown here is derived from an EMBL/GenBank/DDBJ whole genome shotgun (WGS) entry which is preliminary data.</text>
</comment>
<sequence length="163" mass="18469">MELNMLVLTLMLDANDYEIVVKAEKKLNYLETMLPTSPLDGVAEDACNVYAKFSNEQLEELKTMFQQQLDQELFETVKAFHACKQETIPELHAMLKLAEKGVVHSASKALIAPDVMTTRCVEISSILFPVKSTSHLLFSCLVARQVKSKVARWWELDDPILHS</sequence>
<gene>
    <name evidence="1" type="ORF">Tco_0702213</name>
</gene>